<dbReference type="GeneID" id="90038457"/>
<dbReference type="RefSeq" id="XP_064767311.1">
    <property type="nucleotide sequence ID" value="XM_064912945.1"/>
</dbReference>
<evidence type="ECO:0000256" key="1">
    <source>
        <dbReference type="SAM" id="MobiDB-lite"/>
    </source>
</evidence>
<sequence length="277" mass="30479">MTVEDVPYTFWPESLASASPDSLSLSPHSSPTPPSPPTPPSAPSSRRDSVSAALAAFARLNLSRGRRPSAAETAEFARLFAASDPKQPLSNDDLARFMKKLFADEPGARTQRGRRLHNSPVRFARRRSSRVAGERGLSSASPARGGLADYDDTLTYDDEEEYDDEDDEDETLRLPLGFKSGWGWSVNVSPERERGRGREARGRQGYRRRSSSAMAQRRRARESSSSHTPSVVRRRPSYGGSAVGARCCCGEKGCGVGRHARDVLPRCRDRSLSPRSR</sequence>
<proteinExistence type="predicted"/>
<gene>
    <name evidence="2" type="ORF">BZA70DRAFT_280401</name>
</gene>
<feature type="region of interest" description="Disordered" evidence="1">
    <location>
        <begin position="105"/>
        <end position="154"/>
    </location>
</feature>
<dbReference type="EMBL" id="JBBJBU010000008">
    <property type="protein sequence ID" value="KAK7204278.1"/>
    <property type="molecule type" value="Genomic_DNA"/>
</dbReference>
<feature type="compositionally biased region" description="Basic residues" evidence="1">
    <location>
        <begin position="204"/>
        <end position="220"/>
    </location>
</feature>
<accession>A0ABR1F361</accession>
<protein>
    <submittedName>
        <fullName evidence="2">Uncharacterized protein</fullName>
    </submittedName>
</protein>
<feature type="compositionally biased region" description="Pro residues" evidence="1">
    <location>
        <begin position="30"/>
        <end position="42"/>
    </location>
</feature>
<feature type="region of interest" description="Disordered" evidence="1">
    <location>
        <begin position="17"/>
        <end position="50"/>
    </location>
</feature>
<feature type="compositionally biased region" description="Basic and acidic residues" evidence="1">
    <location>
        <begin position="190"/>
        <end position="202"/>
    </location>
</feature>
<reference evidence="2 3" key="1">
    <citation type="submission" date="2024-03" db="EMBL/GenBank/DDBJ databases">
        <title>Genome-scale model development and genomic sequencing of the oleaginous clade Lipomyces.</title>
        <authorList>
            <consortium name="Lawrence Berkeley National Laboratory"/>
            <person name="Czajka J.J."/>
            <person name="Han Y."/>
            <person name="Kim J."/>
            <person name="Mondo S.J."/>
            <person name="Hofstad B.A."/>
            <person name="Robles A."/>
            <person name="Haridas S."/>
            <person name="Riley R."/>
            <person name="LaButti K."/>
            <person name="Pangilinan J."/>
            <person name="Andreopoulos W."/>
            <person name="Lipzen A."/>
            <person name="Yan J."/>
            <person name="Wang M."/>
            <person name="Ng V."/>
            <person name="Grigoriev I.V."/>
            <person name="Spatafora J.W."/>
            <person name="Magnuson J.K."/>
            <person name="Baker S.E."/>
            <person name="Pomraning K.R."/>
        </authorList>
    </citation>
    <scope>NUCLEOTIDE SEQUENCE [LARGE SCALE GENOMIC DNA]</scope>
    <source>
        <strain evidence="2 3">Phaff 52-87</strain>
    </source>
</reference>
<keyword evidence="3" id="KW-1185">Reference proteome</keyword>
<name>A0ABR1F361_9ASCO</name>
<evidence type="ECO:0000313" key="3">
    <source>
        <dbReference type="Proteomes" id="UP001498771"/>
    </source>
</evidence>
<comment type="caution">
    <text evidence="2">The sequence shown here is derived from an EMBL/GenBank/DDBJ whole genome shotgun (WGS) entry which is preliminary data.</text>
</comment>
<evidence type="ECO:0000313" key="2">
    <source>
        <dbReference type="EMBL" id="KAK7204278.1"/>
    </source>
</evidence>
<feature type="compositionally biased region" description="Low complexity" evidence="1">
    <location>
        <begin position="17"/>
        <end position="29"/>
    </location>
</feature>
<feature type="compositionally biased region" description="Basic residues" evidence="1">
    <location>
        <begin position="111"/>
        <end position="129"/>
    </location>
</feature>
<organism evidence="2 3">
    <name type="scientific">Myxozyma melibiosi</name>
    <dbReference type="NCBI Taxonomy" id="54550"/>
    <lineage>
        <taxon>Eukaryota</taxon>
        <taxon>Fungi</taxon>
        <taxon>Dikarya</taxon>
        <taxon>Ascomycota</taxon>
        <taxon>Saccharomycotina</taxon>
        <taxon>Lipomycetes</taxon>
        <taxon>Lipomycetales</taxon>
        <taxon>Lipomycetaceae</taxon>
        <taxon>Myxozyma</taxon>
    </lineage>
</organism>
<dbReference type="Proteomes" id="UP001498771">
    <property type="component" value="Unassembled WGS sequence"/>
</dbReference>
<feature type="region of interest" description="Disordered" evidence="1">
    <location>
        <begin position="187"/>
        <end position="242"/>
    </location>
</feature>